<feature type="domain" description="FAS1" evidence="2">
    <location>
        <begin position="36"/>
        <end position="180"/>
    </location>
</feature>
<proteinExistence type="predicted"/>
<dbReference type="Gene3D" id="2.30.180.10">
    <property type="entry name" value="FAS1 domain"/>
    <property type="match status" value="1"/>
</dbReference>
<gene>
    <name evidence="3" type="ORF">A5481_31880</name>
</gene>
<sequence>MRSMIRMTLAAAALGLAVPALAQNAPMVGGAPMMANKTIVENASKANNLTTLVAAVKEAGLVDTLSSKGPFTVFAPTNAAFEKLPAGTVDKLMKPDMKADLKKVLTYHVVAGKLDAKELMAKAKMGGESANLKTVEGATLTVKMDGDKLALIDGKGGGAFVTQPDVDQSNGVVHVIDSVLMPKM</sequence>
<dbReference type="RefSeq" id="WP_048434470.1">
    <property type="nucleotide sequence ID" value="NZ_LWHQ01000137.1"/>
</dbReference>
<dbReference type="SMART" id="SM00554">
    <property type="entry name" value="FAS1"/>
    <property type="match status" value="1"/>
</dbReference>
<keyword evidence="1" id="KW-0732">Signal</keyword>
<name>A0A179RTH1_9HYPH</name>
<dbReference type="EMBL" id="LWHQ01000137">
    <property type="protein sequence ID" value="OAS10907.1"/>
    <property type="molecule type" value="Genomic_DNA"/>
</dbReference>
<organism evidence="3 4">
    <name type="scientific">Methylobacterium platani</name>
    <dbReference type="NCBI Taxonomy" id="427683"/>
    <lineage>
        <taxon>Bacteria</taxon>
        <taxon>Pseudomonadati</taxon>
        <taxon>Pseudomonadota</taxon>
        <taxon>Alphaproteobacteria</taxon>
        <taxon>Hyphomicrobiales</taxon>
        <taxon>Methylobacteriaceae</taxon>
        <taxon>Methylobacterium</taxon>
    </lineage>
</organism>
<feature type="signal peptide" evidence="1">
    <location>
        <begin position="1"/>
        <end position="22"/>
    </location>
</feature>
<dbReference type="OrthoDB" id="9800666at2"/>
<evidence type="ECO:0000259" key="2">
    <source>
        <dbReference type="PROSITE" id="PS50213"/>
    </source>
</evidence>
<dbReference type="Proteomes" id="UP000078316">
    <property type="component" value="Unassembled WGS sequence"/>
</dbReference>
<dbReference type="Pfam" id="PF02469">
    <property type="entry name" value="Fasciclin"/>
    <property type="match status" value="1"/>
</dbReference>
<accession>A0A179RTH1</accession>
<dbReference type="GO" id="GO:0005615">
    <property type="term" value="C:extracellular space"/>
    <property type="evidence" value="ECO:0007669"/>
    <property type="project" value="TreeGrafter"/>
</dbReference>
<dbReference type="InterPro" id="IPR000782">
    <property type="entry name" value="FAS1_domain"/>
</dbReference>
<dbReference type="PANTHER" id="PTHR10900">
    <property type="entry name" value="PERIOSTIN-RELATED"/>
    <property type="match status" value="1"/>
</dbReference>
<dbReference type="PANTHER" id="PTHR10900:SF77">
    <property type="entry name" value="FI19380P1"/>
    <property type="match status" value="1"/>
</dbReference>
<dbReference type="InterPro" id="IPR036378">
    <property type="entry name" value="FAS1_dom_sf"/>
</dbReference>
<evidence type="ECO:0000256" key="1">
    <source>
        <dbReference type="SAM" id="SignalP"/>
    </source>
</evidence>
<dbReference type="GO" id="GO:0007155">
    <property type="term" value="P:cell adhesion"/>
    <property type="evidence" value="ECO:0007669"/>
    <property type="project" value="TreeGrafter"/>
</dbReference>
<protein>
    <recommendedName>
        <fullName evidence="2">FAS1 domain-containing protein</fullName>
    </recommendedName>
</protein>
<evidence type="ECO:0000313" key="4">
    <source>
        <dbReference type="Proteomes" id="UP000078316"/>
    </source>
</evidence>
<dbReference type="GO" id="GO:0030198">
    <property type="term" value="P:extracellular matrix organization"/>
    <property type="evidence" value="ECO:0007669"/>
    <property type="project" value="TreeGrafter"/>
</dbReference>
<feature type="chain" id="PRO_5008105330" description="FAS1 domain-containing protein" evidence="1">
    <location>
        <begin position="23"/>
        <end position="184"/>
    </location>
</feature>
<reference evidence="3 4" key="1">
    <citation type="submission" date="2016-04" db="EMBL/GenBank/DDBJ databases">
        <authorList>
            <person name="Evans L.H."/>
            <person name="Alamgir A."/>
            <person name="Owens N."/>
            <person name="Weber N.D."/>
            <person name="Virtaneva K."/>
            <person name="Barbian K."/>
            <person name="Babar A."/>
            <person name="Rosenke K."/>
        </authorList>
    </citation>
    <scope>NUCLEOTIDE SEQUENCE [LARGE SCALE GENOMIC DNA]</scope>
    <source>
        <strain evidence="3 4">PMB02</strain>
    </source>
</reference>
<dbReference type="GO" id="GO:0050839">
    <property type="term" value="F:cell adhesion molecule binding"/>
    <property type="evidence" value="ECO:0007669"/>
    <property type="project" value="TreeGrafter"/>
</dbReference>
<comment type="caution">
    <text evidence="3">The sequence shown here is derived from an EMBL/GenBank/DDBJ whole genome shotgun (WGS) entry which is preliminary data.</text>
</comment>
<dbReference type="GO" id="GO:0031012">
    <property type="term" value="C:extracellular matrix"/>
    <property type="evidence" value="ECO:0007669"/>
    <property type="project" value="TreeGrafter"/>
</dbReference>
<dbReference type="InterPro" id="IPR050904">
    <property type="entry name" value="Adhesion/Biosynth-related"/>
</dbReference>
<dbReference type="FunFam" id="2.30.180.10:FF:000019">
    <property type="entry name" value="Cell surface lipoprotein"/>
    <property type="match status" value="1"/>
</dbReference>
<dbReference type="PROSITE" id="PS50213">
    <property type="entry name" value="FAS1"/>
    <property type="match status" value="1"/>
</dbReference>
<dbReference type="SUPFAM" id="SSF82153">
    <property type="entry name" value="FAS1 domain"/>
    <property type="match status" value="1"/>
</dbReference>
<dbReference type="AlphaFoldDB" id="A0A179RTH1"/>
<dbReference type="STRING" id="427683.A5481_31880"/>
<evidence type="ECO:0000313" key="3">
    <source>
        <dbReference type="EMBL" id="OAS10907.1"/>
    </source>
</evidence>